<proteinExistence type="predicted"/>
<protein>
    <submittedName>
        <fullName evidence="1">Uncharacterized protein</fullName>
    </submittedName>
</protein>
<dbReference type="EMBL" id="JAJSOF020000013">
    <property type="protein sequence ID" value="KAJ4442747.1"/>
    <property type="molecule type" value="Genomic_DNA"/>
</dbReference>
<dbReference type="Proteomes" id="UP001148838">
    <property type="component" value="Unassembled WGS sequence"/>
</dbReference>
<reference evidence="1 2" key="1">
    <citation type="journal article" date="2022" name="Allergy">
        <title>Genome assembly and annotation of Periplaneta americana reveal a comprehensive cockroach allergen profile.</title>
        <authorList>
            <person name="Wang L."/>
            <person name="Xiong Q."/>
            <person name="Saelim N."/>
            <person name="Wang L."/>
            <person name="Nong W."/>
            <person name="Wan A.T."/>
            <person name="Shi M."/>
            <person name="Liu X."/>
            <person name="Cao Q."/>
            <person name="Hui J.H.L."/>
            <person name="Sookrung N."/>
            <person name="Leung T.F."/>
            <person name="Tungtrongchitr A."/>
            <person name="Tsui S.K.W."/>
        </authorList>
    </citation>
    <scope>NUCLEOTIDE SEQUENCE [LARGE SCALE GENOMIC DNA]</scope>
    <source>
        <strain evidence="1">PWHHKU_190912</strain>
    </source>
</reference>
<organism evidence="1 2">
    <name type="scientific">Periplaneta americana</name>
    <name type="common">American cockroach</name>
    <name type="synonym">Blatta americana</name>
    <dbReference type="NCBI Taxonomy" id="6978"/>
    <lineage>
        <taxon>Eukaryota</taxon>
        <taxon>Metazoa</taxon>
        <taxon>Ecdysozoa</taxon>
        <taxon>Arthropoda</taxon>
        <taxon>Hexapoda</taxon>
        <taxon>Insecta</taxon>
        <taxon>Pterygota</taxon>
        <taxon>Neoptera</taxon>
        <taxon>Polyneoptera</taxon>
        <taxon>Dictyoptera</taxon>
        <taxon>Blattodea</taxon>
        <taxon>Blattoidea</taxon>
        <taxon>Blattidae</taxon>
        <taxon>Blattinae</taxon>
        <taxon>Periplaneta</taxon>
    </lineage>
</organism>
<comment type="caution">
    <text evidence="1">The sequence shown here is derived from an EMBL/GenBank/DDBJ whole genome shotgun (WGS) entry which is preliminary data.</text>
</comment>
<gene>
    <name evidence="1" type="ORF">ANN_04338</name>
</gene>
<evidence type="ECO:0000313" key="2">
    <source>
        <dbReference type="Proteomes" id="UP001148838"/>
    </source>
</evidence>
<evidence type="ECO:0000313" key="1">
    <source>
        <dbReference type="EMBL" id="KAJ4442747.1"/>
    </source>
</evidence>
<keyword evidence="2" id="KW-1185">Reference proteome</keyword>
<name>A0ABQ8TA38_PERAM</name>
<sequence length="300" mass="34949">MACCQSKCSYRRFAWVGEVWKDLKEVVTNAADEALGRVGSPEYNNWFDEECELMTMEKNKAYKKMLQKNHTRRAVEEYREARREEKKVHKKKKREFAQARLVELEQLRDMNETRAFFKKLNNMRKDFQPRTTMCKDKQDVILGDDKLILERWAQHFDELWNIEIFGNLDGGNDVESSETHEIESNILGVQFKVCHGSLYAVTWLVDEPREFNLPTIPQRCITYLPEKLPSKYGVHSEEVNVCVSVRVSVVSGMSDDNDDDDDEEGRRGNPVLACSLLLSNSTKGATTLNIPIRWTNHYQQ</sequence>
<accession>A0ABQ8TA38</accession>